<protein>
    <submittedName>
        <fullName evidence="3">Transmembrane anti-sigma factor</fullName>
    </submittedName>
</protein>
<proteinExistence type="predicted"/>
<feature type="domain" description="Putative zinc-finger" evidence="2">
    <location>
        <begin position="5"/>
        <end position="34"/>
    </location>
</feature>
<evidence type="ECO:0000259" key="2">
    <source>
        <dbReference type="Pfam" id="PF13490"/>
    </source>
</evidence>
<keyword evidence="1 3" id="KW-0812">Transmembrane</keyword>
<dbReference type="eggNOG" id="COG5662">
    <property type="taxonomic scope" value="Bacteria"/>
</dbReference>
<accession>F8EX77</accession>
<dbReference type="KEGG" id="scd:Spica_0666"/>
<sequence>MCPDRQLISLYKDGELPSPWKEKLEAHIQTCPECTHTLRAYVHLSGFLQTEQLTSEQIEVVQKNIWKHLSHRLPQTNQVKTKRIWKHPLIIPLPAAIAALVAVALLASFITPFILHQGTKGTQNIAKINTEVPGIVPVSDMHGLLQYLENQASAADIVIIKLPDTSSFIPSGQPEIIRAVDYQGRR</sequence>
<dbReference type="Gene3D" id="1.10.10.1320">
    <property type="entry name" value="Anti-sigma factor, zinc-finger domain"/>
    <property type="match status" value="1"/>
</dbReference>
<dbReference type="STRING" id="744872.Spica_0666"/>
<dbReference type="HOGENOM" id="CLU_1383418_0_0_12"/>
<dbReference type="InterPro" id="IPR027383">
    <property type="entry name" value="Znf_put"/>
</dbReference>
<reference evidence="4" key="1">
    <citation type="journal article" date="2013" name="Stand. Genomic Sci.">
        <title>Genome sequence of the thermophilic fresh-water bacterium Spirochaeta caldaria type strain (H1(T)), reclassification of Spirochaeta caldaria, Spirochaeta stenostrepta, and Spirochaeta zuelzerae in the genus Treponema as Treponema caldaria comb. nov., Treponema stenostrepta comb. nov., and Treponema zuelzerae comb. nov., and emendation of the genus Treponema.</title>
        <authorList>
            <person name="Abt B."/>
            <person name="Goker M."/>
            <person name="Scheuner C."/>
            <person name="Han C."/>
            <person name="Lu M."/>
            <person name="Misra M."/>
            <person name="Lapidus A."/>
            <person name="Nolan M."/>
            <person name="Lucas S."/>
            <person name="Hammon N."/>
            <person name="Deshpande S."/>
            <person name="Cheng J.F."/>
            <person name="Tapia R."/>
            <person name="Goodwin L.A."/>
            <person name="Pitluck S."/>
            <person name="Liolios K."/>
            <person name="Pagani I."/>
            <person name="Ivanova N."/>
            <person name="Mavromatis K."/>
            <person name="Mikhailova N."/>
            <person name="Huntemann M."/>
            <person name="Pati A."/>
            <person name="Chen A."/>
            <person name="Palaniappan K."/>
            <person name="Land M."/>
            <person name="Hauser L."/>
            <person name="Jeffries C.D."/>
            <person name="Rohde M."/>
            <person name="Spring S."/>
            <person name="Gronow S."/>
            <person name="Detter J.C."/>
            <person name="Bristow J."/>
            <person name="Eisen J.A."/>
            <person name="Markowitz V."/>
            <person name="Hugenholtz P."/>
            <person name="Kyrpides N.C."/>
            <person name="Woyke T."/>
            <person name="Klenk H.P."/>
        </authorList>
    </citation>
    <scope>NUCLEOTIDE SEQUENCE</scope>
    <source>
        <strain evidence="4">ATCC 51460 / DSM 7334 / H1</strain>
    </source>
</reference>
<evidence type="ECO:0000313" key="4">
    <source>
        <dbReference type="Proteomes" id="UP000000503"/>
    </source>
</evidence>
<keyword evidence="1" id="KW-0472">Membrane</keyword>
<evidence type="ECO:0000313" key="3">
    <source>
        <dbReference type="EMBL" id="AEJ18820.1"/>
    </source>
</evidence>
<keyword evidence="1" id="KW-1133">Transmembrane helix</keyword>
<gene>
    <name evidence="3" type="ordered locus">Spica_0666</name>
</gene>
<name>F8EX77_GRAC1</name>
<evidence type="ECO:0000256" key="1">
    <source>
        <dbReference type="SAM" id="Phobius"/>
    </source>
</evidence>
<dbReference type="InterPro" id="IPR041916">
    <property type="entry name" value="Anti_sigma_zinc_sf"/>
</dbReference>
<keyword evidence="4" id="KW-1185">Reference proteome</keyword>
<dbReference type="Pfam" id="PF13490">
    <property type="entry name" value="zf-HC2"/>
    <property type="match status" value="1"/>
</dbReference>
<dbReference type="Proteomes" id="UP000000503">
    <property type="component" value="Chromosome"/>
</dbReference>
<organism evidence="3 4">
    <name type="scientific">Gracilinema caldarium (strain ATCC 51460 / DSM 7334 / H1)</name>
    <name type="common">Treponema caldarium</name>
    <dbReference type="NCBI Taxonomy" id="744872"/>
    <lineage>
        <taxon>Bacteria</taxon>
        <taxon>Pseudomonadati</taxon>
        <taxon>Spirochaetota</taxon>
        <taxon>Spirochaetia</taxon>
        <taxon>Spirochaetales</taxon>
        <taxon>Breznakiellaceae</taxon>
        <taxon>Gracilinema</taxon>
    </lineage>
</organism>
<feature type="transmembrane region" description="Helical" evidence="1">
    <location>
        <begin position="89"/>
        <end position="115"/>
    </location>
</feature>
<dbReference type="RefSeq" id="WP_013968132.1">
    <property type="nucleotide sequence ID" value="NC_015732.1"/>
</dbReference>
<dbReference type="EMBL" id="CP002868">
    <property type="protein sequence ID" value="AEJ18820.1"/>
    <property type="molecule type" value="Genomic_DNA"/>
</dbReference>
<dbReference type="AlphaFoldDB" id="F8EX77"/>